<dbReference type="EMBL" id="MCFC01000026">
    <property type="protein sequence ID" value="ORY29339.1"/>
    <property type="molecule type" value="Genomic_DNA"/>
</dbReference>
<evidence type="ECO:0000256" key="1">
    <source>
        <dbReference type="ARBA" id="ARBA00004123"/>
    </source>
</evidence>
<evidence type="ECO:0000313" key="7">
    <source>
        <dbReference type="Proteomes" id="UP000193986"/>
    </source>
</evidence>
<dbReference type="PANTHER" id="PTHR46172:SF1">
    <property type="entry name" value="DNA POLYMERASE EPSILON SUBUNIT 3"/>
    <property type="match status" value="1"/>
</dbReference>
<dbReference type="Gene3D" id="1.10.20.10">
    <property type="entry name" value="Histone, subunit A"/>
    <property type="match status" value="1"/>
</dbReference>
<dbReference type="GO" id="GO:0008622">
    <property type="term" value="C:epsilon DNA polymerase complex"/>
    <property type="evidence" value="ECO:0007669"/>
    <property type="project" value="TreeGrafter"/>
</dbReference>
<dbReference type="Pfam" id="PF00808">
    <property type="entry name" value="CBFD_NFYB_HMF"/>
    <property type="match status" value="1"/>
</dbReference>
<dbReference type="InParanoid" id="A0A1Y2B3D5"/>
<dbReference type="OrthoDB" id="1707486at2759"/>
<dbReference type="SUPFAM" id="SSF47113">
    <property type="entry name" value="Histone-fold"/>
    <property type="match status" value="1"/>
</dbReference>
<dbReference type="InterPro" id="IPR051377">
    <property type="entry name" value="DNA_Pol-Epsilon_Subunit"/>
</dbReference>
<dbReference type="Proteomes" id="UP000193986">
    <property type="component" value="Unassembled WGS sequence"/>
</dbReference>
<evidence type="ECO:0000256" key="3">
    <source>
        <dbReference type="ARBA" id="ARBA00039775"/>
    </source>
</evidence>
<sequence length="144" mass="15168">MPPKGAKLAPPPSVIDDQSPAAVQQTSVLSSIADFELPKTNLTKLAKGSIPDNVKMQQDVVLALQRSSTLFISYLTAAAHDQALARSGKSITASDVLKAITELDFGPADVLIPQLEQELAGELFLSLNVISQNALMICLALLGS</sequence>
<dbReference type="GO" id="GO:0031490">
    <property type="term" value="F:chromatin DNA binding"/>
    <property type="evidence" value="ECO:0007669"/>
    <property type="project" value="TreeGrafter"/>
</dbReference>
<feature type="domain" description="Transcription factor CBF/NF-Y/archaeal histone" evidence="5">
    <location>
        <begin position="36"/>
        <end position="100"/>
    </location>
</feature>
<gene>
    <name evidence="6" type="ORF">BCR39DRAFT_174537</name>
</gene>
<dbReference type="GO" id="GO:0006272">
    <property type="term" value="P:leading strand elongation"/>
    <property type="evidence" value="ECO:0007669"/>
    <property type="project" value="TreeGrafter"/>
</dbReference>
<keyword evidence="7" id="KW-1185">Reference proteome</keyword>
<dbReference type="PANTHER" id="PTHR46172">
    <property type="entry name" value="DNA POLYMERASE EPSILON SUBUNIT 3"/>
    <property type="match status" value="1"/>
</dbReference>
<name>A0A1Y2B3D5_9TREE</name>
<dbReference type="STRING" id="71784.A0A1Y2B3D5"/>
<protein>
    <recommendedName>
        <fullName evidence="3">DNA polymerase epsilon subunit D</fullName>
    </recommendedName>
    <alternativeName>
        <fullName evidence="4">DNA polymerase II subunit D</fullName>
    </alternativeName>
</protein>
<proteinExistence type="predicted"/>
<evidence type="ECO:0000313" key="6">
    <source>
        <dbReference type="EMBL" id="ORY29339.1"/>
    </source>
</evidence>
<dbReference type="InterPro" id="IPR003958">
    <property type="entry name" value="CBFA_NFYB_domain"/>
</dbReference>
<dbReference type="GO" id="GO:0006974">
    <property type="term" value="P:DNA damage response"/>
    <property type="evidence" value="ECO:0007669"/>
    <property type="project" value="TreeGrafter"/>
</dbReference>
<evidence type="ECO:0000256" key="2">
    <source>
        <dbReference type="ARBA" id="ARBA00023242"/>
    </source>
</evidence>
<accession>A0A1Y2B3D5</accession>
<dbReference type="GO" id="GO:0008623">
    <property type="term" value="C:CHRAC"/>
    <property type="evidence" value="ECO:0007669"/>
    <property type="project" value="TreeGrafter"/>
</dbReference>
<keyword evidence="2" id="KW-0539">Nucleus</keyword>
<organism evidence="6 7">
    <name type="scientific">Naematelia encephala</name>
    <dbReference type="NCBI Taxonomy" id="71784"/>
    <lineage>
        <taxon>Eukaryota</taxon>
        <taxon>Fungi</taxon>
        <taxon>Dikarya</taxon>
        <taxon>Basidiomycota</taxon>
        <taxon>Agaricomycotina</taxon>
        <taxon>Tremellomycetes</taxon>
        <taxon>Tremellales</taxon>
        <taxon>Naemateliaceae</taxon>
        <taxon>Naematelia</taxon>
    </lineage>
</organism>
<comment type="caution">
    <text evidence="6">The sequence shown here is derived from an EMBL/GenBank/DDBJ whole genome shotgun (WGS) entry which is preliminary data.</text>
</comment>
<evidence type="ECO:0000256" key="4">
    <source>
        <dbReference type="ARBA" id="ARBA00042096"/>
    </source>
</evidence>
<dbReference type="InterPro" id="IPR009072">
    <property type="entry name" value="Histone-fold"/>
</dbReference>
<comment type="subcellular location">
    <subcellularLocation>
        <location evidence="1">Nucleus</location>
    </subcellularLocation>
</comment>
<dbReference type="GO" id="GO:0031507">
    <property type="term" value="P:heterochromatin formation"/>
    <property type="evidence" value="ECO:0007669"/>
    <property type="project" value="TreeGrafter"/>
</dbReference>
<dbReference type="AlphaFoldDB" id="A0A1Y2B3D5"/>
<dbReference type="CDD" id="cd22928">
    <property type="entry name" value="HFD_POLE3_DPB4"/>
    <property type="match status" value="1"/>
</dbReference>
<reference evidence="6 7" key="1">
    <citation type="submission" date="2016-07" db="EMBL/GenBank/DDBJ databases">
        <title>Pervasive Adenine N6-methylation of Active Genes in Fungi.</title>
        <authorList>
            <consortium name="DOE Joint Genome Institute"/>
            <person name="Mondo S.J."/>
            <person name="Dannebaum R.O."/>
            <person name="Kuo R.C."/>
            <person name="Labutti K."/>
            <person name="Haridas S."/>
            <person name="Kuo A."/>
            <person name="Salamov A."/>
            <person name="Ahrendt S.R."/>
            <person name="Lipzen A."/>
            <person name="Sullivan W."/>
            <person name="Andreopoulos W.B."/>
            <person name="Clum A."/>
            <person name="Lindquist E."/>
            <person name="Daum C."/>
            <person name="Ramamoorthy G.K."/>
            <person name="Gryganskyi A."/>
            <person name="Culley D."/>
            <person name="Magnuson J.K."/>
            <person name="James T.Y."/>
            <person name="O'Malley M.A."/>
            <person name="Stajich J.E."/>
            <person name="Spatafora J.W."/>
            <person name="Visel A."/>
            <person name="Grigoriev I.V."/>
        </authorList>
    </citation>
    <scope>NUCLEOTIDE SEQUENCE [LARGE SCALE GENOMIC DNA]</scope>
    <source>
        <strain evidence="6 7">68-887.2</strain>
    </source>
</reference>
<dbReference type="GO" id="GO:0046982">
    <property type="term" value="F:protein heterodimerization activity"/>
    <property type="evidence" value="ECO:0007669"/>
    <property type="project" value="InterPro"/>
</dbReference>
<evidence type="ECO:0000259" key="5">
    <source>
        <dbReference type="Pfam" id="PF00808"/>
    </source>
</evidence>